<dbReference type="Proteomes" id="UP000255284">
    <property type="component" value="Unassembled WGS sequence"/>
</dbReference>
<protein>
    <submittedName>
        <fullName evidence="2">Uncharacterized protein</fullName>
    </submittedName>
</protein>
<proteinExistence type="predicted"/>
<dbReference type="EMBL" id="UGGQ01000006">
    <property type="protein sequence ID" value="STO17351.1"/>
    <property type="molecule type" value="Genomic_DNA"/>
</dbReference>
<accession>A0A2J9KRA1</accession>
<dbReference type="EMBL" id="JABCUR010000002">
    <property type="protein sequence ID" value="NMW64569.1"/>
    <property type="molecule type" value="Genomic_DNA"/>
</dbReference>
<evidence type="ECO:0000313" key="6">
    <source>
        <dbReference type="Proteomes" id="UP000255284"/>
    </source>
</evidence>
<gene>
    <name evidence="1" type="ORF">FYZ43_08405</name>
    <name evidence="3" type="ORF">HHJ74_01055</name>
    <name evidence="4" type="ORF">HHJ77_02270</name>
    <name evidence="2" type="ORF">HHJ78_03255</name>
    <name evidence="5" type="ORF">NCTC11819_01938</name>
</gene>
<dbReference type="EMBL" id="JABCUV010000001">
    <property type="protein sequence ID" value="NMW92306.1"/>
    <property type="molecule type" value="Genomic_DNA"/>
</dbReference>
<evidence type="ECO:0000313" key="10">
    <source>
        <dbReference type="Proteomes" id="UP001209486"/>
    </source>
</evidence>
<evidence type="ECO:0000313" key="4">
    <source>
        <dbReference type="EMBL" id="NMX02787.1"/>
    </source>
</evidence>
<name>A0A2J9KRA1_9ACTO</name>
<sequence length="120" mass="12626">MEADIIDARNYFKRAAVRAKTLVRGDPLVGSGLIVIAVYSGNAEVSEVMRGSAKTISRIMPNGTLSAESATDPATIGMKLASGYVLVKASATGKDDVDENAFFLAPAAAMVEIWQFEEAG</sequence>
<reference evidence="7 8" key="3">
    <citation type="submission" date="2020-04" db="EMBL/GenBank/DDBJ databases">
        <title>Antimicrobial susceptibility and clonality of vaginal-derived multi-drug resistant Mobiluncus isolates in China.</title>
        <authorList>
            <person name="Zhang X."/>
        </authorList>
    </citation>
    <scope>NUCLEOTIDE SEQUENCE [LARGE SCALE GENOMIC DNA]</scope>
    <source>
        <strain evidence="4 7">12</strain>
        <strain evidence="2 8">13</strain>
        <strain evidence="3 9">7</strain>
    </source>
</reference>
<dbReference type="GeneID" id="61168013"/>
<reference evidence="5 6" key="1">
    <citation type="submission" date="2018-06" db="EMBL/GenBank/DDBJ databases">
        <authorList>
            <consortium name="Pathogen Informatics"/>
            <person name="Doyle S."/>
        </authorList>
    </citation>
    <scope>NUCLEOTIDE SEQUENCE [LARGE SCALE GENOMIC DNA]</scope>
    <source>
        <strain evidence="5 6">NCTC11819</strain>
    </source>
</reference>
<reference evidence="1 10" key="2">
    <citation type="submission" date="2019-08" db="EMBL/GenBank/DDBJ databases">
        <title>Comparison of rpoB and gyrB Sequences from Mobiluncus Species and Development of a Multiplex PCR Method for Clinical Detection of Mobiluncus curtisii and Mobiluncus mulieris.</title>
        <authorList>
            <person name="Yang L."/>
            <person name="Shen Y."/>
            <person name="Xu G."/>
            <person name="Shu L.-B."/>
            <person name="Hu J."/>
            <person name="Zhang R."/>
            <person name="Wang Y."/>
            <person name="Zhou H.-W."/>
            <person name="Zhang X."/>
        </authorList>
    </citation>
    <scope>NUCLEOTIDE SEQUENCE [LARGE SCALE GENOMIC DNA]</scope>
    <source>
        <strain evidence="1 10">M26</strain>
    </source>
</reference>
<evidence type="ECO:0000313" key="2">
    <source>
        <dbReference type="EMBL" id="NMW64569.1"/>
    </source>
</evidence>
<dbReference type="RefSeq" id="WP_004012321.1">
    <property type="nucleotide sequence ID" value="NZ_CAMPNB010000008.1"/>
</dbReference>
<dbReference type="EMBL" id="VSZY01000015">
    <property type="protein sequence ID" value="MCU9969406.1"/>
    <property type="molecule type" value="Genomic_DNA"/>
</dbReference>
<dbReference type="Proteomes" id="UP000578252">
    <property type="component" value="Unassembled WGS sequence"/>
</dbReference>
<evidence type="ECO:0000313" key="3">
    <source>
        <dbReference type="EMBL" id="NMW92306.1"/>
    </source>
</evidence>
<dbReference type="Proteomes" id="UP001209486">
    <property type="component" value="Unassembled WGS sequence"/>
</dbReference>
<evidence type="ECO:0000313" key="7">
    <source>
        <dbReference type="Proteomes" id="UP000575397"/>
    </source>
</evidence>
<evidence type="ECO:0000313" key="5">
    <source>
        <dbReference type="EMBL" id="STO17351.1"/>
    </source>
</evidence>
<evidence type="ECO:0000313" key="8">
    <source>
        <dbReference type="Proteomes" id="UP000578252"/>
    </source>
</evidence>
<dbReference type="AlphaFoldDB" id="A0A2J9KRA1"/>
<evidence type="ECO:0000313" key="9">
    <source>
        <dbReference type="Proteomes" id="UP000582487"/>
    </source>
</evidence>
<comment type="caution">
    <text evidence="2">The sequence shown here is derived from an EMBL/GenBank/DDBJ whole genome shotgun (WGS) entry which is preliminary data.</text>
</comment>
<dbReference type="Proteomes" id="UP000575397">
    <property type="component" value="Unassembled WGS sequence"/>
</dbReference>
<dbReference type="EMBL" id="JABCUS010000004">
    <property type="protein sequence ID" value="NMX02787.1"/>
    <property type="molecule type" value="Genomic_DNA"/>
</dbReference>
<evidence type="ECO:0000313" key="1">
    <source>
        <dbReference type="EMBL" id="MCU9969406.1"/>
    </source>
</evidence>
<organism evidence="2 8">
    <name type="scientific">Mobiluncus mulieris</name>
    <dbReference type="NCBI Taxonomy" id="2052"/>
    <lineage>
        <taxon>Bacteria</taxon>
        <taxon>Bacillati</taxon>
        <taxon>Actinomycetota</taxon>
        <taxon>Actinomycetes</taxon>
        <taxon>Actinomycetales</taxon>
        <taxon>Actinomycetaceae</taxon>
        <taxon>Mobiluncus</taxon>
    </lineage>
</organism>
<dbReference type="OrthoDB" id="3268184at2"/>
<dbReference type="Proteomes" id="UP000582487">
    <property type="component" value="Unassembled WGS sequence"/>
</dbReference>